<dbReference type="EMBL" id="JAXCLA010000005">
    <property type="protein sequence ID" value="MDY0746374.1"/>
    <property type="molecule type" value="Genomic_DNA"/>
</dbReference>
<name>A0ABU5DJA8_9BURK</name>
<dbReference type="RefSeq" id="WP_320424281.1">
    <property type="nucleotide sequence ID" value="NZ_JAXCLA010000005.1"/>
</dbReference>
<comment type="caution">
    <text evidence="1">The sequence shown here is derived from an EMBL/GenBank/DDBJ whole genome shotgun (WGS) entry which is preliminary data.</text>
</comment>
<organism evidence="1 2">
    <name type="scientific">Roseateles agri</name>
    <dbReference type="NCBI Taxonomy" id="3098619"/>
    <lineage>
        <taxon>Bacteria</taxon>
        <taxon>Pseudomonadati</taxon>
        <taxon>Pseudomonadota</taxon>
        <taxon>Betaproteobacteria</taxon>
        <taxon>Burkholderiales</taxon>
        <taxon>Sphaerotilaceae</taxon>
        <taxon>Roseateles</taxon>
    </lineage>
</organism>
<evidence type="ECO:0000313" key="2">
    <source>
        <dbReference type="Proteomes" id="UP001285263"/>
    </source>
</evidence>
<sequence length="112" mass="12236">MAQAFASVSPSVFAEVRDALLMGGRSDLAEKLATVKLARCTLSEEDDIGYVYFVRRPPSLHFANMAAPVAKTIAFVEDRGIYIDVDHDGDLFGLEFLSRPDLVACLRGANEL</sequence>
<reference evidence="1 2" key="1">
    <citation type="submission" date="2023-11" db="EMBL/GenBank/DDBJ databases">
        <title>Paucibacter sp. nov., isolated from fresh soil in Korea.</title>
        <authorList>
            <person name="Le N.T.T."/>
        </authorList>
    </citation>
    <scope>NUCLEOTIDE SEQUENCE [LARGE SCALE GENOMIC DNA]</scope>
    <source>
        <strain evidence="1 2">R3-3</strain>
    </source>
</reference>
<keyword evidence="2" id="KW-1185">Reference proteome</keyword>
<evidence type="ECO:0000313" key="1">
    <source>
        <dbReference type="EMBL" id="MDY0746374.1"/>
    </source>
</evidence>
<protein>
    <recommendedName>
        <fullName evidence="3">DUF2283 domain-containing protein</fullName>
    </recommendedName>
</protein>
<proteinExistence type="predicted"/>
<dbReference type="Proteomes" id="UP001285263">
    <property type="component" value="Unassembled WGS sequence"/>
</dbReference>
<evidence type="ECO:0008006" key="3">
    <source>
        <dbReference type="Google" id="ProtNLM"/>
    </source>
</evidence>
<accession>A0ABU5DJA8</accession>
<gene>
    <name evidence="1" type="ORF">SNE35_17815</name>
</gene>